<comment type="subcellular location">
    <subcellularLocation>
        <location evidence="1">Cell inner membrane</location>
        <topology evidence="1">Lipid-anchor</topology>
    </subcellularLocation>
</comment>
<evidence type="ECO:0000256" key="1">
    <source>
        <dbReference type="ARBA" id="ARBA00004519"/>
    </source>
</evidence>
<dbReference type="KEGG" id="lpy:FIV34_11770"/>
<evidence type="ECO:0000259" key="4">
    <source>
        <dbReference type="Pfam" id="PF25876"/>
    </source>
</evidence>
<dbReference type="GO" id="GO:0046677">
    <property type="term" value="P:response to antibiotic"/>
    <property type="evidence" value="ECO:0007669"/>
    <property type="project" value="TreeGrafter"/>
</dbReference>
<feature type="domain" description="Multidrug resistance protein MdtA-like C-terminal permuted SH3" evidence="7">
    <location>
        <begin position="305"/>
        <end position="366"/>
    </location>
</feature>
<feature type="signal peptide" evidence="3">
    <location>
        <begin position="1"/>
        <end position="25"/>
    </location>
</feature>
<comment type="similarity">
    <text evidence="2">Belongs to the membrane fusion protein (MFP) (TC 8.A.1) family.</text>
</comment>
<dbReference type="Proteomes" id="UP000316093">
    <property type="component" value="Chromosome"/>
</dbReference>
<dbReference type="Pfam" id="PF25876">
    <property type="entry name" value="HH_MFP_RND"/>
    <property type="match status" value="1"/>
</dbReference>
<evidence type="ECO:0000256" key="2">
    <source>
        <dbReference type="ARBA" id="ARBA00009477"/>
    </source>
</evidence>
<dbReference type="Gene3D" id="2.40.50.100">
    <property type="match status" value="1"/>
</dbReference>
<dbReference type="Gene3D" id="2.40.30.170">
    <property type="match status" value="1"/>
</dbReference>
<dbReference type="PANTHER" id="PTHR30158">
    <property type="entry name" value="ACRA/E-RELATED COMPONENT OF DRUG EFFLUX TRANSPORTER"/>
    <property type="match status" value="1"/>
</dbReference>
<dbReference type="InterPro" id="IPR058627">
    <property type="entry name" value="MdtA-like_C"/>
</dbReference>
<feature type="domain" description="Multidrug resistance protein MdtA-like beta-barrel" evidence="6">
    <location>
        <begin position="239"/>
        <end position="299"/>
    </location>
</feature>
<dbReference type="Gene3D" id="1.10.287.470">
    <property type="entry name" value="Helix hairpin bin"/>
    <property type="match status" value="1"/>
</dbReference>
<keyword evidence="9" id="KW-1185">Reference proteome</keyword>
<dbReference type="Gene3D" id="2.40.420.20">
    <property type="match status" value="1"/>
</dbReference>
<evidence type="ECO:0000259" key="5">
    <source>
        <dbReference type="Pfam" id="PF25917"/>
    </source>
</evidence>
<dbReference type="Pfam" id="PF25944">
    <property type="entry name" value="Beta-barrel_RND"/>
    <property type="match status" value="1"/>
</dbReference>
<dbReference type="NCBIfam" id="TIGR01730">
    <property type="entry name" value="RND_mfp"/>
    <property type="match status" value="1"/>
</dbReference>
<dbReference type="GO" id="GO:0022857">
    <property type="term" value="F:transmembrane transporter activity"/>
    <property type="evidence" value="ECO:0007669"/>
    <property type="project" value="InterPro"/>
</dbReference>
<dbReference type="RefSeq" id="WP_139982962.1">
    <property type="nucleotide sequence ID" value="NZ_CP041046.1"/>
</dbReference>
<evidence type="ECO:0000259" key="7">
    <source>
        <dbReference type="Pfam" id="PF25967"/>
    </source>
</evidence>
<dbReference type="OrthoDB" id="9816569at2"/>
<dbReference type="InterPro" id="IPR058625">
    <property type="entry name" value="MdtA-like_BSH"/>
</dbReference>
<dbReference type="InterPro" id="IPR058626">
    <property type="entry name" value="MdtA-like_b-barrel"/>
</dbReference>
<dbReference type="SUPFAM" id="SSF111369">
    <property type="entry name" value="HlyD-like secretion proteins"/>
    <property type="match status" value="1"/>
</dbReference>
<keyword evidence="3" id="KW-0732">Signal</keyword>
<sequence>MNRKPTFKFLAAGVAIALAVATPFAFEWTKGGGQTAVAADALPAPEVDVAPVIVRPVAAFESYSGRLEAIDHVDIKPQVAGAITAVRFRDGQLVKKGDPLFVIDPRPYTAEVDRAAAQVAVAKARSGYTTTDADRAKRLIEDHAISRRDFDLAQNASREADAGLKAAEAALEVARVNAGYTTINAPVTGRVSRAEVTLGNIVSPGAGAPVLATIVSVSPIYASFDVDEQTYLGFFAKNQGDGIAVELGLSSEQAYSRKGAIDSVDNQVDTRSGTIRVRARFDNQDGALLPGLYARVRVAGGQTRDAVLVEDGAIGTDQDKKFVLVVGADNKAEYREVTVGALYGTLRVVTNGLKPDERIVVNGLQRAQPGATVKANVVAMTPAKPAA</sequence>
<proteinExistence type="inferred from homology"/>
<organism evidence="8 9">
    <name type="scientific">Luteibacter pinisoli</name>
    <dbReference type="NCBI Taxonomy" id="2589080"/>
    <lineage>
        <taxon>Bacteria</taxon>
        <taxon>Pseudomonadati</taxon>
        <taxon>Pseudomonadota</taxon>
        <taxon>Gammaproteobacteria</taxon>
        <taxon>Lysobacterales</taxon>
        <taxon>Rhodanobacteraceae</taxon>
        <taxon>Luteibacter</taxon>
    </lineage>
</organism>
<dbReference type="AlphaFoldDB" id="A0A4Y5Z5J6"/>
<gene>
    <name evidence="8" type="ORF">FIV34_11770</name>
</gene>
<evidence type="ECO:0000259" key="6">
    <source>
        <dbReference type="Pfam" id="PF25944"/>
    </source>
</evidence>
<dbReference type="FunFam" id="2.40.420.20:FF:000001">
    <property type="entry name" value="Efflux RND transporter periplasmic adaptor subunit"/>
    <property type="match status" value="1"/>
</dbReference>
<feature type="domain" description="Multidrug resistance protein MdtA-like barrel-sandwich hybrid" evidence="5">
    <location>
        <begin position="72"/>
        <end position="211"/>
    </location>
</feature>
<evidence type="ECO:0000256" key="3">
    <source>
        <dbReference type="SAM" id="SignalP"/>
    </source>
</evidence>
<accession>A0A4Y5Z5J6</accession>
<dbReference type="EMBL" id="CP041046">
    <property type="protein sequence ID" value="QDE39839.1"/>
    <property type="molecule type" value="Genomic_DNA"/>
</dbReference>
<dbReference type="GO" id="GO:0005886">
    <property type="term" value="C:plasma membrane"/>
    <property type="evidence" value="ECO:0007669"/>
    <property type="project" value="UniProtKB-SubCell"/>
</dbReference>
<evidence type="ECO:0000313" key="8">
    <source>
        <dbReference type="EMBL" id="QDE39839.1"/>
    </source>
</evidence>
<dbReference type="InterPro" id="IPR006143">
    <property type="entry name" value="RND_pump_MFP"/>
</dbReference>
<evidence type="ECO:0000313" key="9">
    <source>
        <dbReference type="Proteomes" id="UP000316093"/>
    </source>
</evidence>
<name>A0A4Y5Z5J6_9GAMM</name>
<dbReference type="Pfam" id="PF25917">
    <property type="entry name" value="BSH_RND"/>
    <property type="match status" value="1"/>
</dbReference>
<dbReference type="InterPro" id="IPR058624">
    <property type="entry name" value="MdtA-like_HH"/>
</dbReference>
<dbReference type="Pfam" id="PF25967">
    <property type="entry name" value="RND-MFP_C"/>
    <property type="match status" value="1"/>
</dbReference>
<dbReference type="PANTHER" id="PTHR30158:SF10">
    <property type="entry name" value="CATION EFFLUX PUMP"/>
    <property type="match status" value="1"/>
</dbReference>
<feature type="domain" description="Multidrug resistance protein MdtA-like alpha-helical hairpin" evidence="4">
    <location>
        <begin position="113"/>
        <end position="181"/>
    </location>
</feature>
<reference evidence="8 9" key="1">
    <citation type="submission" date="2019-06" db="EMBL/GenBank/DDBJ databases">
        <title>A complete genome sequence for Luteibacter pinisoli MAH-14.</title>
        <authorList>
            <person name="Baltrus D.A."/>
        </authorList>
    </citation>
    <scope>NUCLEOTIDE SEQUENCE [LARGE SCALE GENOMIC DNA]</scope>
    <source>
        <strain evidence="8 9">MAH-14</strain>
    </source>
</reference>
<feature type="chain" id="PRO_5021214258" evidence="3">
    <location>
        <begin position="26"/>
        <end position="387"/>
    </location>
</feature>
<protein>
    <submittedName>
        <fullName evidence="8">Efflux RND transporter periplasmic adaptor subunit</fullName>
    </submittedName>
</protein>